<reference evidence="2 5" key="2">
    <citation type="submission" date="2020-04" db="EMBL/GenBank/DDBJ databases">
        <title>MicrobeNet Type strains.</title>
        <authorList>
            <person name="Nicholson A.C."/>
        </authorList>
    </citation>
    <scope>NUCLEOTIDE SEQUENCE [LARGE SCALE GENOMIC DNA]</scope>
    <source>
        <strain evidence="2 5">CCUG 33494</strain>
    </source>
</reference>
<dbReference type="Proteomes" id="UP000585749">
    <property type="component" value="Unassembled WGS sequence"/>
</dbReference>
<name>A0A4Y4G2W4_WEIHE</name>
<keyword evidence="4" id="KW-1185">Reference proteome</keyword>
<dbReference type="EMBL" id="JAAXPM010000008">
    <property type="protein sequence ID" value="NKY67241.1"/>
    <property type="molecule type" value="Genomic_DNA"/>
</dbReference>
<dbReference type="Gene3D" id="3.40.630.30">
    <property type="match status" value="1"/>
</dbReference>
<dbReference type="InterPro" id="IPR016181">
    <property type="entry name" value="Acyl_CoA_acyltransferase"/>
</dbReference>
<evidence type="ECO:0000259" key="1">
    <source>
        <dbReference type="PROSITE" id="PS51186"/>
    </source>
</evidence>
<reference evidence="3 4" key="1">
    <citation type="submission" date="2016-08" db="EMBL/GenBank/DDBJ databases">
        <authorList>
            <person name="Varghese N."/>
            <person name="Submissions Spin"/>
        </authorList>
    </citation>
    <scope>NUCLEOTIDE SEQUENCE [LARGE SCALE GENOMIC DNA]</scope>
    <source>
        <strain evidence="3 4">R-53116</strain>
    </source>
</reference>
<dbReference type="EMBL" id="FMAW01000010">
    <property type="protein sequence ID" value="SCC00141.1"/>
    <property type="molecule type" value="Genomic_DNA"/>
</dbReference>
<dbReference type="Pfam" id="PF13508">
    <property type="entry name" value="Acetyltransf_7"/>
    <property type="match status" value="1"/>
</dbReference>
<accession>A0A4Y4G2W4</accession>
<organism evidence="2 5">
    <name type="scientific">Weissella hellenica</name>
    <dbReference type="NCBI Taxonomy" id="46256"/>
    <lineage>
        <taxon>Bacteria</taxon>
        <taxon>Bacillati</taxon>
        <taxon>Bacillota</taxon>
        <taxon>Bacilli</taxon>
        <taxon>Lactobacillales</taxon>
        <taxon>Lactobacillaceae</taxon>
        <taxon>Weissella</taxon>
    </lineage>
</organism>
<dbReference type="RefSeq" id="WP_074427609.1">
    <property type="nucleotide sequence ID" value="NZ_BJEG01000008.1"/>
</dbReference>
<evidence type="ECO:0000313" key="2">
    <source>
        <dbReference type="EMBL" id="NKY67241.1"/>
    </source>
</evidence>
<feature type="domain" description="N-acetyltransferase" evidence="1">
    <location>
        <begin position="2"/>
        <end position="152"/>
    </location>
</feature>
<dbReference type="OrthoDB" id="162775at2"/>
<dbReference type="PROSITE" id="PS51186">
    <property type="entry name" value="GNAT"/>
    <property type="match status" value="1"/>
</dbReference>
<evidence type="ECO:0000313" key="4">
    <source>
        <dbReference type="Proteomes" id="UP000182448"/>
    </source>
</evidence>
<dbReference type="Proteomes" id="UP000182448">
    <property type="component" value="Unassembled WGS sequence"/>
</dbReference>
<evidence type="ECO:0000313" key="3">
    <source>
        <dbReference type="EMBL" id="SCC00141.1"/>
    </source>
</evidence>
<comment type="caution">
    <text evidence="2">The sequence shown here is derived from an EMBL/GenBank/DDBJ whole genome shotgun (WGS) entry which is preliminary data.</text>
</comment>
<evidence type="ECO:0000313" key="5">
    <source>
        <dbReference type="Proteomes" id="UP000585749"/>
    </source>
</evidence>
<gene>
    <name evidence="3" type="ORF">GA0061075_11030</name>
    <name evidence="2" type="ORF">HF960_06130</name>
</gene>
<protein>
    <submittedName>
        <fullName evidence="3">Acetyltransferase (GNAT) domain-containing protein</fullName>
    </submittedName>
    <submittedName>
        <fullName evidence="2">GNAT family N-acetyltransferase</fullName>
    </submittedName>
</protein>
<keyword evidence="2" id="KW-0808">Transferase</keyword>
<dbReference type="AlphaFoldDB" id="A0A4Y4G2W4"/>
<proteinExistence type="predicted"/>
<dbReference type="InterPro" id="IPR000182">
    <property type="entry name" value="GNAT_dom"/>
</dbReference>
<sequence length="154" mass="17386">MIKYSEYLGNKRSEYMRLLLIGDGDESKVYKYINQGQLFLAEQDNVTLAVAMIVPTSNSNIGELKNIAVDFNNQGQGIGSQMIAYILEQVRAQYSVVLVGTGDADVQNILFYLKNGFRFEGVRKNFFDSYNKKIFSNGVELQDMVLLTKNITSN</sequence>
<dbReference type="CDD" id="cd04301">
    <property type="entry name" value="NAT_SF"/>
    <property type="match status" value="1"/>
</dbReference>
<dbReference type="GO" id="GO:0016747">
    <property type="term" value="F:acyltransferase activity, transferring groups other than amino-acyl groups"/>
    <property type="evidence" value="ECO:0007669"/>
    <property type="project" value="InterPro"/>
</dbReference>
<dbReference type="SUPFAM" id="SSF55729">
    <property type="entry name" value="Acyl-CoA N-acyltransferases (Nat)"/>
    <property type="match status" value="1"/>
</dbReference>